<protein>
    <submittedName>
        <fullName evidence="1">Uncharacterized protein</fullName>
    </submittedName>
</protein>
<comment type="caution">
    <text evidence="1">The sequence shown here is derived from an EMBL/GenBank/DDBJ whole genome shotgun (WGS) entry which is preliminary data.</text>
</comment>
<evidence type="ECO:0000313" key="2">
    <source>
        <dbReference type="Proteomes" id="UP000276295"/>
    </source>
</evidence>
<organism evidence="1 2">
    <name type="scientific">Buttiauxella izardii</name>
    <dbReference type="NCBI Taxonomy" id="82991"/>
    <lineage>
        <taxon>Bacteria</taxon>
        <taxon>Pseudomonadati</taxon>
        <taxon>Pseudomonadota</taxon>
        <taxon>Gammaproteobacteria</taxon>
        <taxon>Enterobacterales</taxon>
        <taxon>Enterobacteriaceae</taxon>
        <taxon>Buttiauxella</taxon>
    </lineage>
</organism>
<evidence type="ECO:0000313" key="1">
    <source>
        <dbReference type="EMBL" id="RJT23173.1"/>
    </source>
</evidence>
<dbReference type="EMBL" id="QZWH01000022">
    <property type="protein sequence ID" value="RJT23173.1"/>
    <property type="molecule type" value="Genomic_DNA"/>
</dbReference>
<keyword evidence="2" id="KW-1185">Reference proteome</keyword>
<dbReference type="AlphaFoldDB" id="A0A3A5JSI5"/>
<sequence>MKSAVRFSFRQTKPSIATDPDSDANVTFCLNLPLNEGVNHKAKTVIALAYDQNRRHMMQSIHLEKCETLRINRKCFRQNLALANIYHHFRNKFTTSLKTWDEKK</sequence>
<accession>A0A3A5JSI5</accession>
<dbReference type="Proteomes" id="UP000276295">
    <property type="component" value="Unassembled WGS sequence"/>
</dbReference>
<gene>
    <name evidence="1" type="ORF">D6029_11605</name>
</gene>
<reference evidence="1 2" key="1">
    <citation type="submission" date="2018-09" db="EMBL/GenBank/DDBJ databases">
        <title>Draft genome sequence of Buttiauxella izardii CCUG 35510T.</title>
        <authorList>
            <person name="Salva-Serra F."/>
            <person name="Marathe N."/>
            <person name="Moore E."/>
            <person name="Stadler-Svensson L."/>
            <person name="Engstrom-Jakobsson H."/>
        </authorList>
    </citation>
    <scope>NUCLEOTIDE SEQUENCE [LARGE SCALE GENOMIC DNA]</scope>
    <source>
        <strain evidence="1 2">CCUG 35510</strain>
    </source>
</reference>
<name>A0A3A5JSI5_9ENTR</name>
<proteinExistence type="predicted"/>